<evidence type="ECO:0000313" key="3">
    <source>
        <dbReference type="Proteomes" id="UP001597109"/>
    </source>
</evidence>
<proteinExistence type="predicted"/>
<dbReference type="InterPro" id="IPR012334">
    <property type="entry name" value="Pectin_lyas_fold"/>
</dbReference>
<dbReference type="InterPro" id="IPR039448">
    <property type="entry name" value="Beta_helix"/>
</dbReference>
<dbReference type="Pfam" id="PF13229">
    <property type="entry name" value="Beta_helix"/>
    <property type="match status" value="1"/>
</dbReference>
<dbReference type="SMART" id="SM00710">
    <property type="entry name" value="PbH1"/>
    <property type="match status" value="5"/>
</dbReference>
<dbReference type="SUPFAM" id="SSF51126">
    <property type="entry name" value="Pectin lyase-like"/>
    <property type="match status" value="1"/>
</dbReference>
<accession>A0ABW3L9V0</accession>
<dbReference type="RefSeq" id="WP_144838064.1">
    <property type="nucleotide sequence ID" value="NZ_JBHTKI010000008.1"/>
</dbReference>
<protein>
    <submittedName>
        <fullName evidence="2">Right-handed parallel beta-helix repeat-containing protein</fullName>
    </submittedName>
</protein>
<evidence type="ECO:0000259" key="1">
    <source>
        <dbReference type="Pfam" id="PF13229"/>
    </source>
</evidence>
<dbReference type="InterPro" id="IPR011050">
    <property type="entry name" value="Pectin_lyase_fold/virulence"/>
</dbReference>
<dbReference type="EMBL" id="JBHTKI010000008">
    <property type="protein sequence ID" value="MFD1031320.1"/>
    <property type="molecule type" value="Genomic_DNA"/>
</dbReference>
<feature type="domain" description="Right handed beta helix" evidence="1">
    <location>
        <begin position="171"/>
        <end position="328"/>
    </location>
</feature>
<dbReference type="Proteomes" id="UP001597109">
    <property type="component" value="Unassembled WGS sequence"/>
</dbReference>
<dbReference type="Gene3D" id="2.160.20.10">
    <property type="entry name" value="Single-stranded right-handed beta-helix, Pectin lyase-like"/>
    <property type="match status" value="2"/>
</dbReference>
<name>A0ABW3L9V0_9BACL</name>
<gene>
    <name evidence="2" type="ORF">ACFQ1X_07710</name>
</gene>
<organism evidence="2 3">
    <name type="scientific">Metaplanococcus flavidus</name>
    <dbReference type="NCBI Taxonomy" id="569883"/>
    <lineage>
        <taxon>Bacteria</taxon>
        <taxon>Bacillati</taxon>
        <taxon>Bacillota</taxon>
        <taxon>Bacilli</taxon>
        <taxon>Bacillales</taxon>
        <taxon>Caryophanaceae</taxon>
        <taxon>Metaplanococcus</taxon>
    </lineage>
</organism>
<dbReference type="InterPro" id="IPR022441">
    <property type="entry name" value="Para_beta_helix_rpt-2"/>
</dbReference>
<comment type="caution">
    <text evidence="2">The sequence shown here is derived from an EMBL/GenBank/DDBJ whole genome shotgun (WGS) entry which is preliminary data.</text>
</comment>
<dbReference type="InterPro" id="IPR006626">
    <property type="entry name" value="PbH1"/>
</dbReference>
<dbReference type="NCBIfam" id="TIGR03804">
    <property type="entry name" value="para_beta_helix"/>
    <property type="match status" value="1"/>
</dbReference>
<reference evidence="3" key="1">
    <citation type="journal article" date="2019" name="Int. J. Syst. Evol. Microbiol.">
        <title>The Global Catalogue of Microorganisms (GCM) 10K type strain sequencing project: providing services to taxonomists for standard genome sequencing and annotation.</title>
        <authorList>
            <consortium name="The Broad Institute Genomics Platform"/>
            <consortium name="The Broad Institute Genome Sequencing Center for Infectious Disease"/>
            <person name="Wu L."/>
            <person name="Ma J."/>
        </authorList>
    </citation>
    <scope>NUCLEOTIDE SEQUENCE [LARGE SCALE GENOMIC DNA]</scope>
    <source>
        <strain evidence="3">CCUG 56756</strain>
    </source>
</reference>
<evidence type="ECO:0000313" key="2">
    <source>
        <dbReference type="EMBL" id="MFD1031320.1"/>
    </source>
</evidence>
<sequence length="372" mass="40772">MKKKWRSILLFGAVILGMVLLITESYRDRGNNSAAVSDAKGDGVADDTQAIQQAIDETPEGGTLQIDEGIYKLSKNEELVSVTGYGEAFFALEITKPITILMDGAVFKTETDKEYGVFWIHDTEEVHLIGGVLLGEKIPESGSLISNIAVMIQDTQKSSVDSLYMKNHSQGVHLHHSDNNTVRNVTSEFNFGSGIINFASNNNVIESCTIRNSGDGHLSLYGVGKGNLVKNCFVSEDRPGNDSQQGITVESELSSIIENNTVTGFYYGIDIKNASDSNIIRSNNVFNNYYNIAVRPGDGGGNLMTPSNNIQIINNLALDPRNESDRGIFIGIGEGHVVTGNVLYEEHLVITDEDLMEQYDDENFYIDHGNDE</sequence>
<keyword evidence="3" id="KW-1185">Reference proteome</keyword>